<dbReference type="Pfam" id="PF01965">
    <property type="entry name" value="DJ-1_PfpI"/>
    <property type="match status" value="1"/>
</dbReference>
<dbReference type="CDD" id="cd03138">
    <property type="entry name" value="GATase1_AraC_2"/>
    <property type="match status" value="1"/>
</dbReference>
<reference evidence="5" key="2">
    <citation type="submission" date="2020-09" db="EMBL/GenBank/DDBJ databases">
        <authorList>
            <person name="Sun Q."/>
            <person name="Kim S."/>
        </authorList>
    </citation>
    <scope>NUCLEOTIDE SEQUENCE</scope>
    <source>
        <strain evidence="5">KCTC 22164</strain>
    </source>
</reference>
<dbReference type="InterPro" id="IPR018060">
    <property type="entry name" value="HTH_AraC"/>
</dbReference>
<evidence type="ECO:0000259" key="4">
    <source>
        <dbReference type="PROSITE" id="PS01124"/>
    </source>
</evidence>
<evidence type="ECO:0000313" key="5">
    <source>
        <dbReference type="EMBL" id="GGW95557.1"/>
    </source>
</evidence>
<dbReference type="Gene3D" id="1.10.10.60">
    <property type="entry name" value="Homeodomain-like"/>
    <property type="match status" value="1"/>
</dbReference>
<evidence type="ECO:0000256" key="1">
    <source>
        <dbReference type="ARBA" id="ARBA00023015"/>
    </source>
</evidence>
<keyword evidence="2" id="KW-0238">DNA-binding</keyword>
<dbReference type="InterPro" id="IPR029062">
    <property type="entry name" value="Class_I_gatase-like"/>
</dbReference>
<keyword evidence="3" id="KW-0804">Transcription</keyword>
<comment type="caution">
    <text evidence="5">The sequence shown here is derived from an EMBL/GenBank/DDBJ whole genome shotgun (WGS) entry which is preliminary data.</text>
</comment>
<dbReference type="SMART" id="SM00342">
    <property type="entry name" value="HTH_ARAC"/>
    <property type="match status" value="1"/>
</dbReference>
<protein>
    <submittedName>
        <fullName evidence="5">Transcriptional regulator</fullName>
    </submittedName>
</protein>
<dbReference type="SUPFAM" id="SSF52317">
    <property type="entry name" value="Class I glutamine amidotransferase-like"/>
    <property type="match status" value="1"/>
</dbReference>
<keyword evidence="6" id="KW-1185">Reference proteome</keyword>
<dbReference type="GO" id="GO:0003700">
    <property type="term" value="F:DNA-binding transcription factor activity"/>
    <property type="evidence" value="ECO:0007669"/>
    <property type="project" value="InterPro"/>
</dbReference>
<dbReference type="Proteomes" id="UP000631300">
    <property type="component" value="Unassembled WGS sequence"/>
</dbReference>
<dbReference type="Pfam" id="PF12833">
    <property type="entry name" value="HTH_18"/>
    <property type="match status" value="1"/>
</dbReference>
<dbReference type="EMBL" id="BMXP01000012">
    <property type="protein sequence ID" value="GGW95557.1"/>
    <property type="molecule type" value="Genomic_DNA"/>
</dbReference>
<dbReference type="RefSeq" id="WP_189408167.1">
    <property type="nucleotide sequence ID" value="NZ_BMXP01000012.1"/>
</dbReference>
<dbReference type="InterPro" id="IPR052158">
    <property type="entry name" value="INH-QAR"/>
</dbReference>
<dbReference type="SUPFAM" id="SSF46689">
    <property type="entry name" value="Homeodomain-like"/>
    <property type="match status" value="2"/>
</dbReference>
<dbReference type="PANTHER" id="PTHR43130:SF11">
    <property type="entry name" value="TRANSCRIPTIONAL REGULATORY PROTEIN"/>
    <property type="match status" value="1"/>
</dbReference>
<name>A0A918JQ54_9ALTE</name>
<accession>A0A918JQ54</accession>
<dbReference type="InterPro" id="IPR020449">
    <property type="entry name" value="Tscrpt_reg_AraC-type_HTH"/>
</dbReference>
<dbReference type="GO" id="GO:0043565">
    <property type="term" value="F:sequence-specific DNA binding"/>
    <property type="evidence" value="ECO:0007669"/>
    <property type="project" value="InterPro"/>
</dbReference>
<dbReference type="InterPro" id="IPR018062">
    <property type="entry name" value="HTH_AraC-typ_CS"/>
</dbReference>
<evidence type="ECO:0000313" key="6">
    <source>
        <dbReference type="Proteomes" id="UP000631300"/>
    </source>
</evidence>
<dbReference type="PROSITE" id="PS01124">
    <property type="entry name" value="HTH_ARAC_FAMILY_2"/>
    <property type="match status" value="1"/>
</dbReference>
<sequence length="335" mass="37149">MPLTERKVKVTIVGFDQALSSAITGALDLFALAGVSWQRIHGQPVEPLFDVSIAGLHGSPFSCTNQLSISPHCALEDVQHTDLLIVPTIGGDIAQVLKQNQRLLTYLQRHASQQTDIAGNCTGTFLLAAAGLLENRIATTHWGYADTFRRMFPGVLLQPEKMLTQQDNLFCAGGGMAWFDLSLLLIRRYCGHQVATDTAKSLVLDLTRPNQTVYASTRQRKFHQDPDILAVQTSLEEAIAAPLSLPALASRHNMTVRTLLRRFQKACGQTPLKYLQALRVEYVMAQLETRKLPLESLLHEVGYEDVSSFSRLFKRQTGMSPAQYRAKFTAGDVQK</sequence>
<keyword evidence="1" id="KW-0805">Transcription regulation</keyword>
<dbReference type="InterPro" id="IPR002818">
    <property type="entry name" value="DJ-1/PfpI"/>
</dbReference>
<feature type="domain" description="HTH araC/xylS-type" evidence="4">
    <location>
        <begin position="229"/>
        <end position="327"/>
    </location>
</feature>
<organism evidence="5 6">
    <name type="scientific">Alteromonas halophila</name>
    <dbReference type="NCBI Taxonomy" id="516698"/>
    <lineage>
        <taxon>Bacteria</taxon>
        <taxon>Pseudomonadati</taxon>
        <taxon>Pseudomonadota</taxon>
        <taxon>Gammaproteobacteria</taxon>
        <taxon>Alteromonadales</taxon>
        <taxon>Alteromonadaceae</taxon>
        <taxon>Alteromonas/Salinimonas group</taxon>
        <taxon>Alteromonas</taxon>
    </lineage>
</organism>
<reference evidence="5" key="1">
    <citation type="journal article" date="2014" name="Int. J. Syst. Evol. Microbiol.">
        <title>Complete genome sequence of Corynebacterium casei LMG S-19264T (=DSM 44701T), isolated from a smear-ripened cheese.</title>
        <authorList>
            <consortium name="US DOE Joint Genome Institute (JGI-PGF)"/>
            <person name="Walter F."/>
            <person name="Albersmeier A."/>
            <person name="Kalinowski J."/>
            <person name="Ruckert C."/>
        </authorList>
    </citation>
    <scope>NUCLEOTIDE SEQUENCE</scope>
    <source>
        <strain evidence="5">KCTC 22164</strain>
    </source>
</reference>
<evidence type="ECO:0000256" key="3">
    <source>
        <dbReference type="ARBA" id="ARBA00023163"/>
    </source>
</evidence>
<evidence type="ECO:0000256" key="2">
    <source>
        <dbReference type="ARBA" id="ARBA00023125"/>
    </source>
</evidence>
<dbReference type="Gene3D" id="3.40.50.880">
    <property type="match status" value="1"/>
</dbReference>
<dbReference type="PANTHER" id="PTHR43130">
    <property type="entry name" value="ARAC-FAMILY TRANSCRIPTIONAL REGULATOR"/>
    <property type="match status" value="1"/>
</dbReference>
<dbReference type="PRINTS" id="PR00032">
    <property type="entry name" value="HTHARAC"/>
</dbReference>
<gene>
    <name evidence="5" type="ORF">GCM10007391_32130</name>
</gene>
<dbReference type="PROSITE" id="PS00041">
    <property type="entry name" value="HTH_ARAC_FAMILY_1"/>
    <property type="match status" value="1"/>
</dbReference>
<dbReference type="AlphaFoldDB" id="A0A918JQ54"/>
<proteinExistence type="predicted"/>
<dbReference type="InterPro" id="IPR009057">
    <property type="entry name" value="Homeodomain-like_sf"/>
</dbReference>